<evidence type="ECO:0000256" key="11">
    <source>
        <dbReference type="SAM" id="MobiDB-lite"/>
    </source>
</evidence>
<dbReference type="PANTHER" id="PTHR11085:SF9">
    <property type="entry name" value="NAD-DEPENDENT PROTEIN DEACETYLASE SIRTUIN-1"/>
    <property type="match status" value="1"/>
</dbReference>
<evidence type="ECO:0000256" key="9">
    <source>
        <dbReference type="ARBA" id="ARBA00023242"/>
    </source>
</evidence>
<evidence type="ECO:0000256" key="10">
    <source>
        <dbReference type="PROSITE-ProRule" id="PRU00236"/>
    </source>
</evidence>
<keyword evidence="5" id="KW-0808">Transferase</keyword>
<dbReference type="InterPro" id="IPR026591">
    <property type="entry name" value="Sirtuin_cat_small_dom_sf"/>
</dbReference>
<evidence type="ECO:0000256" key="3">
    <source>
        <dbReference type="ARBA" id="ARBA00006924"/>
    </source>
</evidence>
<dbReference type="Proteomes" id="UP000663851">
    <property type="component" value="Unassembled WGS sequence"/>
</dbReference>
<feature type="binding site" evidence="10">
    <location>
        <position position="290"/>
    </location>
    <ligand>
        <name>Zn(2+)</name>
        <dbReference type="ChEBI" id="CHEBI:29105"/>
    </ligand>
</feature>
<feature type="active site" description="Proton acceptor" evidence="10">
    <location>
        <position position="255"/>
    </location>
</feature>
<dbReference type="PANTHER" id="PTHR11085">
    <property type="entry name" value="NAD-DEPENDENT PROTEIN DEACYLASE SIRTUIN-5, MITOCHONDRIAL-RELATED"/>
    <property type="match status" value="1"/>
</dbReference>
<evidence type="ECO:0000259" key="12">
    <source>
        <dbReference type="PROSITE" id="PS50305"/>
    </source>
</evidence>
<evidence type="ECO:0000256" key="5">
    <source>
        <dbReference type="ARBA" id="ARBA00022679"/>
    </source>
</evidence>
<dbReference type="PROSITE" id="PS50305">
    <property type="entry name" value="SIRTUIN"/>
    <property type="match status" value="1"/>
</dbReference>
<dbReference type="GO" id="GO:0046872">
    <property type="term" value="F:metal ion binding"/>
    <property type="evidence" value="ECO:0007669"/>
    <property type="project" value="UniProtKB-KW"/>
</dbReference>
<dbReference type="InterPro" id="IPR029035">
    <property type="entry name" value="DHS-like_NAD/FAD-binding_dom"/>
</dbReference>
<protein>
    <recommendedName>
        <fullName evidence="4">protein acetyllysine N-acetyltransferase</fullName>
        <ecNumber evidence="4">2.3.1.286</ecNumber>
    </recommendedName>
</protein>
<dbReference type="EC" id="2.3.1.286" evidence="4"/>
<dbReference type="GO" id="GO:0003714">
    <property type="term" value="F:transcription corepressor activity"/>
    <property type="evidence" value="ECO:0007669"/>
    <property type="project" value="TreeGrafter"/>
</dbReference>
<feature type="compositionally biased region" description="Polar residues" evidence="11">
    <location>
        <begin position="474"/>
        <end position="484"/>
    </location>
</feature>
<dbReference type="InterPro" id="IPR050134">
    <property type="entry name" value="NAD-dep_sirtuin_deacylases"/>
</dbReference>
<organism evidence="13 15">
    <name type="scientific">Rotaria socialis</name>
    <dbReference type="NCBI Taxonomy" id="392032"/>
    <lineage>
        <taxon>Eukaryota</taxon>
        <taxon>Metazoa</taxon>
        <taxon>Spiralia</taxon>
        <taxon>Gnathifera</taxon>
        <taxon>Rotifera</taxon>
        <taxon>Eurotatoria</taxon>
        <taxon>Bdelloidea</taxon>
        <taxon>Philodinida</taxon>
        <taxon>Philodinidae</taxon>
        <taxon>Rotaria</taxon>
    </lineage>
</organism>
<evidence type="ECO:0000256" key="7">
    <source>
        <dbReference type="ARBA" id="ARBA00022833"/>
    </source>
</evidence>
<proteinExistence type="inferred from homology"/>
<gene>
    <name evidence="14" type="ORF">HFQ381_LOCUS2557</name>
    <name evidence="13" type="ORF">LUA448_LOCUS26759</name>
</gene>
<comment type="cofactor">
    <cofactor evidence="1">
        <name>Zn(2+)</name>
        <dbReference type="ChEBI" id="CHEBI:29105"/>
    </cofactor>
</comment>
<accession>A0A818IMN2</accession>
<feature type="binding site" evidence="10">
    <location>
        <position position="263"/>
    </location>
    <ligand>
        <name>Zn(2+)</name>
        <dbReference type="ChEBI" id="CHEBI:29105"/>
    </ligand>
</feature>
<dbReference type="FunFam" id="3.30.1600.10:FF:000013">
    <property type="entry name" value="NAD-dependent protein deacetylase sirtuin-1"/>
    <property type="match status" value="1"/>
</dbReference>
<dbReference type="AlphaFoldDB" id="A0A818IMN2"/>
<evidence type="ECO:0000256" key="4">
    <source>
        <dbReference type="ARBA" id="ARBA00012928"/>
    </source>
</evidence>
<dbReference type="GO" id="GO:0070403">
    <property type="term" value="F:NAD+ binding"/>
    <property type="evidence" value="ECO:0007669"/>
    <property type="project" value="InterPro"/>
</dbReference>
<dbReference type="InterPro" id="IPR003000">
    <property type="entry name" value="Sirtuin"/>
</dbReference>
<comment type="subcellular location">
    <subcellularLocation>
        <location evidence="2">Nucleus</location>
    </subcellularLocation>
</comment>
<reference evidence="13" key="1">
    <citation type="submission" date="2021-02" db="EMBL/GenBank/DDBJ databases">
        <authorList>
            <person name="Nowell W R."/>
        </authorList>
    </citation>
    <scope>NUCLEOTIDE SEQUENCE</scope>
</reference>
<sequence>MSSSSVIDFVSSSPILHDEASNKSIEIPDPPSLNVTHSSTTNTTTTTTTNNNNNKSNPSHNPDGDSDSEDETVPMNITFHWLDEQMRAGVDLRPLLSRILPGLPNDVSQSSLFQLLMDIFLPVQQRQPLEQYQTLDDAVELIRKSKKILVLTGAGISVSCGIPDFRSRNGIYARLREEFPELPNPQSMFDIEYFTHDPRPFFRFAKEIWPGQHEPSLAHYFIAELERRDQLLRNYTQNIDSLEHLCPIKRLIQCHGSFSTSTCRRCQNRVSSDEIKHEILQQIMPHCTKCSKTVQNAILKPDIVFFGEPLPEDFHKTISVDKDKCDLLIVMGSSLKVKPVSLVSELLPAHIPQILVNRERLPHKSFDIELLGNCDVIINELCLRLAKYEPSFGDIKRLNHRNEQLMNEILYDKIRISMQQQKRKKQKVSYHTTNDTSVPKERLSSLRPRIFKPPMIQSSSSSSSSSSRKRPFSSLKNSPLFNQNSSYISYPPRRYLFAGAEIFFSSSDDDGSDDDLPRKHTE</sequence>
<keyword evidence="7 10" id="KW-0862">Zinc</keyword>
<dbReference type="EMBL" id="CAJNYD010003599">
    <property type="protein sequence ID" value="CAF3526961.1"/>
    <property type="molecule type" value="Genomic_DNA"/>
</dbReference>
<evidence type="ECO:0000256" key="1">
    <source>
        <dbReference type="ARBA" id="ARBA00001947"/>
    </source>
</evidence>
<evidence type="ECO:0000256" key="6">
    <source>
        <dbReference type="ARBA" id="ARBA00022723"/>
    </source>
</evidence>
<comment type="caution">
    <text evidence="13">The sequence shown here is derived from an EMBL/GenBank/DDBJ whole genome shotgun (WGS) entry which is preliminary data.</text>
</comment>
<dbReference type="Pfam" id="PF02146">
    <property type="entry name" value="SIR2"/>
    <property type="match status" value="1"/>
</dbReference>
<feature type="region of interest" description="Disordered" evidence="11">
    <location>
        <begin position="422"/>
        <end position="484"/>
    </location>
</feature>
<dbReference type="SUPFAM" id="SSF52467">
    <property type="entry name" value="DHS-like NAD/FAD-binding domain"/>
    <property type="match status" value="1"/>
</dbReference>
<dbReference type="GO" id="GO:0017136">
    <property type="term" value="F:histone deacetylase activity, NAD-dependent"/>
    <property type="evidence" value="ECO:0007669"/>
    <property type="project" value="TreeGrafter"/>
</dbReference>
<evidence type="ECO:0000256" key="2">
    <source>
        <dbReference type="ARBA" id="ARBA00004123"/>
    </source>
</evidence>
<feature type="domain" description="Deacetylase sirtuin-type" evidence="12">
    <location>
        <begin position="128"/>
        <end position="389"/>
    </location>
</feature>
<evidence type="ECO:0000313" key="14">
    <source>
        <dbReference type="EMBL" id="CAF4123869.1"/>
    </source>
</evidence>
<dbReference type="GO" id="GO:0002039">
    <property type="term" value="F:p53 binding"/>
    <property type="evidence" value="ECO:0007669"/>
    <property type="project" value="TreeGrafter"/>
</dbReference>
<feature type="region of interest" description="Disordered" evidence="11">
    <location>
        <begin position="20"/>
        <end position="72"/>
    </location>
</feature>
<keyword evidence="8" id="KW-0520">NAD</keyword>
<feature type="compositionally biased region" description="Low complexity" evidence="11">
    <location>
        <begin position="40"/>
        <end position="54"/>
    </location>
</feature>
<dbReference type="Gene3D" id="3.40.50.1220">
    <property type="entry name" value="TPP-binding domain"/>
    <property type="match status" value="1"/>
</dbReference>
<comment type="similarity">
    <text evidence="3">Belongs to the sirtuin family. Class I subfamily.</text>
</comment>
<feature type="binding site" evidence="10">
    <location>
        <position position="266"/>
    </location>
    <ligand>
        <name>Zn(2+)</name>
        <dbReference type="ChEBI" id="CHEBI:29105"/>
    </ligand>
</feature>
<evidence type="ECO:0000256" key="8">
    <source>
        <dbReference type="ARBA" id="ARBA00023027"/>
    </source>
</evidence>
<keyword evidence="9" id="KW-0539">Nucleus</keyword>
<keyword evidence="6 10" id="KW-0479">Metal-binding</keyword>
<dbReference type="GO" id="GO:0033553">
    <property type="term" value="C:rDNA heterochromatin"/>
    <property type="evidence" value="ECO:0007669"/>
    <property type="project" value="TreeGrafter"/>
</dbReference>
<dbReference type="GO" id="GO:0005637">
    <property type="term" value="C:nuclear inner membrane"/>
    <property type="evidence" value="ECO:0007669"/>
    <property type="project" value="TreeGrafter"/>
</dbReference>
<dbReference type="Gene3D" id="3.30.1600.10">
    <property type="entry name" value="SIR2/SIRT2 'Small Domain"/>
    <property type="match status" value="1"/>
</dbReference>
<dbReference type="Proteomes" id="UP000663833">
    <property type="component" value="Unassembled WGS sequence"/>
</dbReference>
<dbReference type="InterPro" id="IPR026590">
    <property type="entry name" value="Ssirtuin_cat_dom"/>
</dbReference>
<feature type="binding site" evidence="10">
    <location>
        <position position="287"/>
    </location>
    <ligand>
        <name>Zn(2+)</name>
        <dbReference type="ChEBI" id="CHEBI:29105"/>
    </ligand>
</feature>
<name>A0A818IMN2_9BILA</name>
<dbReference type="EMBL" id="CAJOBO010000084">
    <property type="protein sequence ID" value="CAF4123869.1"/>
    <property type="molecule type" value="Genomic_DNA"/>
</dbReference>
<dbReference type="GO" id="GO:0005654">
    <property type="term" value="C:nucleoplasm"/>
    <property type="evidence" value="ECO:0007669"/>
    <property type="project" value="TreeGrafter"/>
</dbReference>
<evidence type="ECO:0000313" key="13">
    <source>
        <dbReference type="EMBL" id="CAF3526961.1"/>
    </source>
</evidence>
<evidence type="ECO:0000313" key="15">
    <source>
        <dbReference type="Proteomes" id="UP000663833"/>
    </source>
</evidence>